<dbReference type="SUPFAM" id="SSF103481">
    <property type="entry name" value="Multidrug resistance efflux transporter EmrE"/>
    <property type="match status" value="2"/>
</dbReference>
<feature type="transmembrane region" description="Helical" evidence="1">
    <location>
        <begin position="91"/>
        <end position="112"/>
    </location>
</feature>
<keyword evidence="1" id="KW-0472">Membrane</keyword>
<name>A0A378JKJ9_9GAMM</name>
<evidence type="ECO:0000313" key="3">
    <source>
        <dbReference type="EMBL" id="STX50650.1"/>
    </source>
</evidence>
<dbReference type="InterPro" id="IPR037185">
    <property type="entry name" value="EmrE-like"/>
</dbReference>
<feature type="transmembrane region" description="Helical" evidence="1">
    <location>
        <begin position="264"/>
        <end position="280"/>
    </location>
</feature>
<feature type="transmembrane region" description="Helical" evidence="1">
    <location>
        <begin position="143"/>
        <end position="164"/>
    </location>
</feature>
<dbReference type="EMBL" id="UGOD01000001">
    <property type="protein sequence ID" value="STX50650.1"/>
    <property type="molecule type" value="Genomic_DNA"/>
</dbReference>
<sequence>MRKVNCAIALALLFWASAFVGIRFSLESYTPGALALLRFIIASICMGIIYLRLPNKNKMPWLIRIQLLLIGVGAIGIYNICLNTGELTISASIASFIIGINPVLTILLSIILFKERTHFGIWLGVGISMFGLLLMALGGKNTAIHIEGVLIIFVATIMSAIYNLTQGLFLKTYHPIVVTSWVIWGGTLFLSYFIFDLKQEFFKASYEATFVVIYMGIFSAALAYLCWSYVLANMPVSRASIYSYALPLYSTALGFLFLGEKPSAMSFAGGVIALAGAFIAKQPQRSLATTAVLR</sequence>
<dbReference type="OrthoDB" id="9809509at2"/>
<keyword evidence="1" id="KW-0812">Transmembrane</keyword>
<feature type="domain" description="EamA" evidence="2">
    <location>
        <begin position="5"/>
        <end position="136"/>
    </location>
</feature>
<feature type="domain" description="EamA" evidence="2">
    <location>
        <begin position="148"/>
        <end position="279"/>
    </location>
</feature>
<feature type="transmembrane region" description="Helical" evidence="1">
    <location>
        <begin position="119"/>
        <end position="137"/>
    </location>
</feature>
<organism evidence="3 4">
    <name type="scientific">Legionella busanensis</name>
    <dbReference type="NCBI Taxonomy" id="190655"/>
    <lineage>
        <taxon>Bacteria</taxon>
        <taxon>Pseudomonadati</taxon>
        <taxon>Pseudomonadota</taxon>
        <taxon>Gammaproteobacteria</taxon>
        <taxon>Legionellales</taxon>
        <taxon>Legionellaceae</taxon>
        <taxon>Legionella</taxon>
    </lineage>
</organism>
<dbReference type="RefSeq" id="WP_115330352.1">
    <property type="nucleotide sequence ID" value="NZ_CAAAHP010000004.1"/>
</dbReference>
<feature type="transmembrane region" description="Helical" evidence="1">
    <location>
        <begin position="34"/>
        <end position="53"/>
    </location>
</feature>
<dbReference type="PANTHER" id="PTHR12715">
    <property type="entry name" value="TRANSPORTER, DRUG/METABOLITE EXPORTER FAMILY"/>
    <property type="match status" value="1"/>
</dbReference>
<dbReference type="Pfam" id="PF00892">
    <property type="entry name" value="EamA"/>
    <property type="match status" value="2"/>
</dbReference>
<evidence type="ECO:0000313" key="4">
    <source>
        <dbReference type="Proteomes" id="UP000254794"/>
    </source>
</evidence>
<gene>
    <name evidence="3" type="primary">yijE</name>
    <name evidence="3" type="ORF">NCTC13316_00733</name>
</gene>
<accession>A0A378JKJ9</accession>
<evidence type="ECO:0000259" key="2">
    <source>
        <dbReference type="Pfam" id="PF00892"/>
    </source>
</evidence>
<reference evidence="3 4" key="1">
    <citation type="submission" date="2018-06" db="EMBL/GenBank/DDBJ databases">
        <authorList>
            <consortium name="Pathogen Informatics"/>
            <person name="Doyle S."/>
        </authorList>
    </citation>
    <scope>NUCLEOTIDE SEQUENCE [LARGE SCALE GENOMIC DNA]</scope>
    <source>
        <strain evidence="3 4">NCTC13316</strain>
    </source>
</reference>
<dbReference type="Proteomes" id="UP000254794">
    <property type="component" value="Unassembled WGS sequence"/>
</dbReference>
<keyword evidence="4" id="KW-1185">Reference proteome</keyword>
<dbReference type="GO" id="GO:0016020">
    <property type="term" value="C:membrane"/>
    <property type="evidence" value="ECO:0007669"/>
    <property type="project" value="InterPro"/>
</dbReference>
<keyword evidence="1" id="KW-1133">Transmembrane helix</keyword>
<dbReference type="InterPro" id="IPR000620">
    <property type="entry name" value="EamA_dom"/>
</dbReference>
<feature type="transmembrane region" description="Helical" evidence="1">
    <location>
        <begin position="239"/>
        <end position="258"/>
    </location>
</feature>
<proteinExistence type="predicted"/>
<evidence type="ECO:0000256" key="1">
    <source>
        <dbReference type="SAM" id="Phobius"/>
    </source>
</evidence>
<dbReference type="InterPro" id="IPR052756">
    <property type="entry name" value="Alkyne_AA_exporter"/>
</dbReference>
<protein>
    <submittedName>
        <fullName evidence="3">Integral membrane protein</fullName>
    </submittedName>
</protein>
<feature type="transmembrane region" description="Helical" evidence="1">
    <location>
        <begin position="65"/>
        <end position="85"/>
    </location>
</feature>
<dbReference type="PANTHER" id="PTHR12715:SF4">
    <property type="entry name" value="EAMA DOMAIN-CONTAINING PROTEIN"/>
    <property type="match status" value="1"/>
</dbReference>
<dbReference type="AlphaFoldDB" id="A0A378JKJ9"/>
<feature type="transmembrane region" description="Helical" evidence="1">
    <location>
        <begin position="176"/>
        <end position="195"/>
    </location>
</feature>
<feature type="transmembrane region" description="Helical" evidence="1">
    <location>
        <begin position="207"/>
        <end position="227"/>
    </location>
</feature>